<evidence type="ECO:0000259" key="1">
    <source>
        <dbReference type="Pfam" id="PF01738"/>
    </source>
</evidence>
<dbReference type="AlphaFoldDB" id="A0A255H5Z5"/>
<dbReference type="PANTHER" id="PTHR46623:SF6">
    <property type="entry name" value="ALPHA_BETA-HYDROLASES SUPERFAMILY PROTEIN"/>
    <property type="match status" value="1"/>
</dbReference>
<dbReference type="SUPFAM" id="SSF53474">
    <property type="entry name" value="alpha/beta-Hydrolases"/>
    <property type="match status" value="1"/>
</dbReference>
<dbReference type="PANTHER" id="PTHR46623">
    <property type="entry name" value="CARBOXYMETHYLENEBUTENOLIDASE-RELATED"/>
    <property type="match status" value="1"/>
</dbReference>
<dbReference type="Gene3D" id="3.40.50.1820">
    <property type="entry name" value="alpha/beta hydrolase"/>
    <property type="match status" value="1"/>
</dbReference>
<dbReference type="EMBL" id="NMVQ01000008">
    <property type="protein sequence ID" value="OYO23075.1"/>
    <property type="molecule type" value="Genomic_DNA"/>
</dbReference>
<dbReference type="InterPro" id="IPR002925">
    <property type="entry name" value="Dienelactn_hydro"/>
</dbReference>
<name>A0A255H5Z5_9ACTN</name>
<accession>A0A255H5Z5</accession>
<dbReference type="OrthoDB" id="3208682at2"/>
<dbReference type="GO" id="GO:0016787">
    <property type="term" value="F:hydrolase activity"/>
    <property type="evidence" value="ECO:0007669"/>
    <property type="project" value="InterPro"/>
</dbReference>
<sequence>MSTVALTGPETSTGLSAYVARPSTRGPWPGVVVIHEAWGLDDVVRRQADHLASLGYLAIAPDLFSDGGGLRCIRGVMAAMTKQQGRAFADIEAARRWLLDSEDCTGKVGVIGFCMGGGFALVLAGRGEYAVAAPNYGMLPKDLAVLKGACPIVASYGGKDAGFKGAAQQLAQALADHGAPHDVREYAEAGHSFLNDASNGPLPTALMRIAHVGPHPESAAHAWGRIDTFFSRYLATKS</sequence>
<reference evidence="2 3" key="1">
    <citation type="submission" date="2017-07" db="EMBL/GenBank/DDBJ databases">
        <title>Draft whole genome sequences of clinical Proprionibacteriaceae strains.</title>
        <authorList>
            <person name="Bernier A.-M."/>
            <person name="Bernard K."/>
            <person name="Domingo M.-C."/>
        </authorList>
    </citation>
    <scope>NUCLEOTIDE SEQUENCE [LARGE SCALE GENOMIC DNA]</scope>
    <source>
        <strain evidence="2 3">NML 130396</strain>
    </source>
</reference>
<dbReference type="RefSeq" id="WP_094363309.1">
    <property type="nucleotide sequence ID" value="NZ_NMVQ01000008.1"/>
</dbReference>
<organism evidence="2 3">
    <name type="scientific">Enemella dayhoffiae</name>
    <dbReference type="NCBI Taxonomy" id="2016507"/>
    <lineage>
        <taxon>Bacteria</taxon>
        <taxon>Bacillati</taxon>
        <taxon>Actinomycetota</taxon>
        <taxon>Actinomycetes</taxon>
        <taxon>Propionibacteriales</taxon>
        <taxon>Propionibacteriaceae</taxon>
        <taxon>Enemella</taxon>
    </lineage>
</organism>
<dbReference type="InterPro" id="IPR051049">
    <property type="entry name" value="Dienelactone_hydrolase-like"/>
</dbReference>
<dbReference type="Pfam" id="PF01738">
    <property type="entry name" value="DLH"/>
    <property type="match status" value="1"/>
</dbReference>
<gene>
    <name evidence="2" type="ORF">CGZ93_06320</name>
</gene>
<proteinExistence type="predicted"/>
<feature type="domain" description="Dienelactone hydrolase" evidence="1">
    <location>
        <begin position="16"/>
        <end position="233"/>
    </location>
</feature>
<evidence type="ECO:0000313" key="2">
    <source>
        <dbReference type="EMBL" id="OYO23075.1"/>
    </source>
</evidence>
<protein>
    <submittedName>
        <fullName evidence="2">Carboxymethylenebutenolidase</fullName>
    </submittedName>
</protein>
<keyword evidence="3" id="KW-1185">Reference proteome</keyword>
<dbReference type="Proteomes" id="UP000216311">
    <property type="component" value="Unassembled WGS sequence"/>
</dbReference>
<comment type="caution">
    <text evidence="2">The sequence shown here is derived from an EMBL/GenBank/DDBJ whole genome shotgun (WGS) entry which is preliminary data.</text>
</comment>
<dbReference type="InterPro" id="IPR029058">
    <property type="entry name" value="AB_hydrolase_fold"/>
</dbReference>
<evidence type="ECO:0000313" key="3">
    <source>
        <dbReference type="Proteomes" id="UP000216311"/>
    </source>
</evidence>